<dbReference type="SUPFAM" id="SSF51445">
    <property type="entry name" value="(Trans)glycosidases"/>
    <property type="match status" value="1"/>
</dbReference>
<dbReference type="Gene3D" id="3.90.400.10">
    <property type="entry name" value="Oligo-1,6-glucosidase, Domain 2"/>
    <property type="match status" value="1"/>
</dbReference>
<gene>
    <name evidence="3" type="ORF">QEH59_11130</name>
</gene>
<sequence length="543" mass="61017">MSTELENPHYPRWLKDAIFYEVYPQSFRDSNGDGIGDLPGVIEKLDYIRSLGCDTVWLNPFYASPFRDAGYDVTDHYAVAERYGCMEDVIRLFEEAHRRGMRVVLDLVPGHTAELHPWFQASAKHERNEYSDYYIWTDSVLTLGETDLRMIAGDVEREGAHAINFFSHQPALNYGYAHPDPNCSWQQATHAPGPTAVRAELNRLMRFWLEQGCDGFRVDMAHSLIKGGGNQAAMHELWAEVRAWMDIDFPDAVLLAEWGKPAEAIQAGFHMDFMIHFGTSAYTSLFRKQWGFSFSLNPYGCSFFDRSGRGNIREFVDVFEREYAGSRGKGFVSLPTGNHDVAPRLADGRDAEDLKVAYAFLLTMPGIPTIYYGDEIGMKGVQGLPSKEGGYIRTMVRTPMQWDASEQAGFSEAAQSAFYLPLEERADRPDVATQMSQPDSLLHCVRQLIALRRAMPALGNEADYRTLFAEPGQVPYVYLRSNQEQRVIVAINPTAQIASVSLSTSIVNLERAELVMGVGELKFEADASVLTLPSVSFGIWCLT</sequence>
<accession>A0ABU1AJI3</accession>
<dbReference type="EMBL" id="JARXIC010000016">
    <property type="protein sequence ID" value="MDQ8194981.1"/>
    <property type="molecule type" value="Genomic_DNA"/>
</dbReference>
<dbReference type="PANTHER" id="PTHR10357:SF179">
    <property type="entry name" value="NEUTRAL AND BASIC AMINO ACID TRANSPORT PROTEIN RBAT"/>
    <property type="match status" value="1"/>
</dbReference>
<dbReference type="RefSeq" id="WP_308985441.1">
    <property type="nucleotide sequence ID" value="NZ_JARXIC010000016.1"/>
</dbReference>
<dbReference type="Gene3D" id="2.60.40.1180">
    <property type="entry name" value="Golgi alpha-mannosidase II"/>
    <property type="match status" value="1"/>
</dbReference>
<evidence type="ECO:0000259" key="2">
    <source>
        <dbReference type="SMART" id="SM00642"/>
    </source>
</evidence>
<dbReference type="Gene3D" id="3.20.20.80">
    <property type="entry name" value="Glycosidases"/>
    <property type="match status" value="1"/>
</dbReference>
<dbReference type="SMART" id="SM00642">
    <property type="entry name" value="Aamy"/>
    <property type="match status" value="1"/>
</dbReference>
<comment type="caution">
    <text evidence="3">The sequence shown here is derived from an EMBL/GenBank/DDBJ whole genome shotgun (WGS) entry which is preliminary data.</text>
</comment>
<evidence type="ECO:0000256" key="1">
    <source>
        <dbReference type="ARBA" id="ARBA00008061"/>
    </source>
</evidence>
<protein>
    <submittedName>
        <fullName evidence="3">Alpha-amylase family glycosyl hydrolase</fullName>
    </submittedName>
</protein>
<evidence type="ECO:0000313" key="4">
    <source>
        <dbReference type="Proteomes" id="UP001243717"/>
    </source>
</evidence>
<comment type="similarity">
    <text evidence="1">Belongs to the glycosyl hydrolase 13 family.</text>
</comment>
<proteinExistence type="inferred from homology"/>
<keyword evidence="4" id="KW-1185">Reference proteome</keyword>
<keyword evidence="3" id="KW-0378">Hydrolase</keyword>
<dbReference type="SUPFAM" id="SSF51011">
    <property type="entry name" value="Glycosyl hydrolase domain"/>
    <property type="match status" value="1"/>
</dbReference>
<dbReference type="InterPro" id="IPR006047">
    <property type="entry name" value="GH13_cat_dom"/>
</dbReference>
<dbReference type="Proteomes" id="UP001243717">
    <property type="component" value="Unassembled WGS sequence"/>
</dbReference>
<reference evidence="3 4" key="1">
    <citation type="submission" date="2023-04" db="EMBL/GenBank/DDBJ databases">
        <title>A novel bacteria isolated from coastal sediment.</title>
        <authorList>
            <person name="Liu X.-J."/>
            <person name="Du Z.-J."/>
        </authorList>
    </citation>
    <scope>NUCLEOTIDE SEQUENCE [LARGE SCALE GENOMIC DNA]</scope>
    <source>
        <strain evidence="3 4">SDUM461004</strain>
    </source>
</reference>
<evidence type="ECO:0000313" key="3">
    <source>
        <dbReference type="EMBL" id="MDQ8194981.1"/>
    </source>
</evidence>
<organism evidence="3 4">
    <name type="scientific">Thalassobacterium sedimentorum</name>
    <dbReference type="NCBI Taxonomy" id="3041258"/>
    <lineage>
        <taxon>Bacteria</taxon>
        <taxon>Pseudomonadati</taxon>
        <taxon>Verrucomicrobiota</taxon>
        <taxon>Opitutia</taxon>
        <taxon>Puniceicoccales</taxon>
        <taxon>Coraliomargaritaceae</taxon>
        <taxon>Thalassobacterium</taxon>
    </lineage>
</organism>
<dbReference type="InterPro" id="IPR017853">
    <property type="entry name" value="GH"/>
</dbReference>
<dbReference type="GO" id="GO:0016787">
    <property type="term" value="F:hydrolase activity"/>
    <property type="evidence" value="ECO:0007669"/>
    <property type="project" value="UniProtKB-KW"/>
</dbReference>
<dbReference type="Pfam" id="PF00128">
    <property type="entry name" value="Alpha-amylase"/>
    <property type="match status" value="1"/>
</dbReference>
<dbReference type="PANTHER" id="PTHR10357">
    <property type="entry name" value="ALPHA-AMYLASE FAMILY MEMBER"/>
    <property type="match status" value="1"/>
</dbReference>
<dbReference type="InterPro" id="IPR013780">
    <property type="entry name" value="Glyco_hydro_b"/>
</dbReference>
<dbReference type="InterPro" id="IPR045857">
    <property type="entry name" value="O16G_dom_2"/>
</dbReference>
<name>A0ABU1AJI3_9BACT</name>
<feature type="domain" description="Glycosyl hydrolase family 13 catalytic" evidence="2">
    <location>
        <begin position="21"/>
        <end position="417"/>
    </location>
</feature>